<proteinExistence type="predicted"/>
<keyword evidence="4" id="KW-1185">Reference proteome</keyword>
<feature type="domain" description="Endonuclease/exonuclease/phosphatase" evidence="2">
    <location>
        <begin position="29"/>
        <end position="273"/>
    </location>
</feature>
<dbReference type="InterPro" id="IPR005135">
    <property type="entry name" value="Endo/exonuclease/phosphatase"/>
</dbReference>
<evidence type="ECO:0000259" key="2">
    <source>
        <dbReference type="Pfam" id="PF03372"/>
    </source>
</evidence>
<dbReference type="GO" id="GO:0003824">
    <property type="term" value="F:catalytic activity"/>
    <property type="evidence" value="ECO:0007669"/>
    <property type="project" value="InterPro"/>
</dbReference>
<organism evidence="3 4">
    <name type="scientific">Novosphingobium arvoryzae</name>
    <dbReference type="NCBI Taxonomy" id="1256514"/>
    <lineage>
        <taxon>Bacteria</taxon>
        <taxon>Pseudomonadati</taxon>
        <taxon>Pseudomonadota</taxon>
        <taxon>Alphaproteobacteria</taxon>
        <taxon>Sphingomonadales</taxon>
        <taxon>Sphingomonadaceae</taxon>
        <taxon>Novosphingobium</taxon>
    </lineage>
</organism>
<comment type="caution">
    <text evidence="3">The sequence shown here is derived from an EMBL/GenBank/DDBJ whole genome shotgun (WGS) entry which is preliminary data.</text>
</comment>
<evidence type="ECO:0000313" key="4">
    <source>
        <dbReference type="Proteomes" id="UP000634139"/>
    </source>
</evidence>
<accession>A0A918VII2</accession>
<protein>
    <recommendedName>
        <fullName evidence="2">Endonuclease/exonuclease/phosphatase domain-containing protein</fullName>
    </recommendedName>
</protein>
<sequence length="300" mass="31992">MIRLLALALALLSAPALAAPRCGADVRVMTYNIRLDTPADGPNRWELRRDLLLAQVDLLRPAIVGFQEVVPGQLADLEAALPGHVRIGGGRDGDGTAGEASPLFVARAVFAVRAQGQFWLSPTPDKTSRGWDAAFPRIVTFAHLRRRGDGARVLALNTHWDHVGTQARLESARQIARWITANRQRGEALVVLGDFNAALAEPSLQALLAEGGLRDARAVAGRHAQGSSISFNAFQAVPAKGALIDHVLTGPGIAVRRWHALAEHFDGRVASDHFPVIADLILPLRGNASNSARAACQGGD</sequence>
<dbReference type="EMBL" id="BMZD01000005">
    <property type="protein sequence ID" value="GHA01563.1"/>
    <property type="molecule type" value="Genomic_DNA"/>
</dbReference>
<feature type="signal peptide" evidence="1">
    <location>
        <begin position="1"/>
        <end position="18"/>
    </location>
</feature>
<dbReference type="Gene3D" id="3.60.10.10">
    <property type="entry name" value="Endonuclease/exonuclease/phosphatase"/>
    <property type="match status" value="1"/>
</dbReference>
<dbReference type="InterPro" id="IPR036691">
    <property type="entry name" value="Endo/exonu/phosph_ase_sf"/>
</dbReference>
<gene>
    <name evidence="3" type="ORF">GCM10011617_22900</name>
</gene>
<dbReference type="Proteomes" id="UP000634139">
    <property type="component" value="Unassembled WGS sequence"/>
</dbReference>
<name>A0A918VII2_9SPHN</name>
<evidence type="ECO:0000256" key="1">
    <source>
        <dbReference type="SAM" id="SignalP"/>
    </source>
</evidence>
<feature type="chain" id="PRO_5037640802" description="Endonuclease/exonuclease/phosphatase domain-containing protein" evidence="1">
    <location>
        <begin position="19"/>
        <end position="300"/>
    </location>
</feature>
<dbReference type="Pfam" id="PF03372">
    <property type="entry name" value="Exo_endo_phos"/>
    <property type="match status" value="1"/>
</dbReference>
<reference evidence="3" key="1">
    <citation type="journal article" date="2014" name="Int. J. Syst. Evol. Microbiol.">
        <title>Complete genome sequence of Corynebacterium casei LMG S-19264T (=DSM 44701T), isolated from a smear-ripened cheese.</title>
        <authorList>
            <consortium name="US DOE Joint Genome Institute (JGI-PGF)"/>
            <person name="Walter F."/>
            <person name="Albersmeier A."/>
            <person name="Kalinowski J."/>
            <person name="Ruckert C."/>
        </authorList>
    </citation>
    <scope>NUCLEOTIDE SEQUENCE</scope>
    <source>
        <strain evidence="3">KCTC 32422</strain>
    </source>
</reference>
<dbReference type="CDD" id="cd09083">
    <property type="entry name" value="EEP-1"/>
    <property type="match status" value="1"/>
</dbReference>
<dbReference type="RefSeq" id="WP_189541644.1">
    <property type="nucleotide sequence ID" value="NZ_BMZD01000005.1"/>
</dbReference>
<keyword evidence="1" id="KW-0732">Signal</keyword>
<dbReference type="AlphaFoldDB" id="A0A918VII2"/>
<dbReference type="SUPFAM" id="SSF56219">
    <property type="entry name" value="DNase I-like"/>
    <property type="match status" value="1"/>
</dbReference>
<reference evidence="3" key="2">
    <citation type="submission" date="2020-09" db="EMBL/GenBank/DDBJ databases">
        <authorList>
            <person name="Sun Q."/>
            <person name="Kim S."/>
        </authorList>
    </citation>
    <scope>NUCLEOTIDE SEQUENCE</scope>
    <source>
        <strain evidence="3">KCTC 32422</strain>
    </source>
</reference>
<evidence type="ECO:0000313" key="3">
    <source>
        <dbReference type="EMBL" id="GHA01563.1"/>
    </source>
</evidence>